<evidence type="ECO:0000313" key="3">
    <source>
        <dbReference type="Proteomes" id="UP000287033"/>
    </source>
</evidence>
<evidence type="ECO:0000313" key="2">
    <source>
        <dbReference type="EMBL" id="GCC20926.1"/>
    </source>
</evidence>
<gene>
    <name evidence="2" type="ORF">chiPu_0000103</name>
</gene>
<keyword evidence="3" id="KW-1185">Reference proteome</keyword>
<proteinExistence type="predicted"/>
<accession>A0A401RS18</accession>
<reference evidence="2 3" key="1">
    <citation type="journal article" date="2018" name="Nat. Ecol. Evol.">
        <title>Shark genomes provide insights into elasmobranch evolution and the origin of vertebrates.</title>
        <authorList>
            <person name="Hara Y"/>
            <person name="Yamaguchi K"/>
            <person name="Onimaru K"/>
            <person name="Kadota M"/>
            <person name="Koyanagi M"/>
            <person name="Keeley SD"/>
            <person name="Tatsumi K"/>
            <person name="Tanaka K"/>
            <person name="Motone F"/>
            <person name="Kageyama Y"/>
            <person name="Nozu R"/>
            <person name="Adachi N"/>
            <person name="Nishimura O"/>
            <person name="Nakagawa R"/>
            <person name="Tanegashima C"/>
            <person name="Kiyatake I"/>
            <person name="Matsumoto R"/>
            <person name="Murakumo K"/>
            <person name="Nishida K"/>
            <person name="Terakita A"/>
            <person name="Kuratani S"/>
            <person name="Sato K"/>
            <person name="Hyodo S Kuraku.S."/>
        </authorList>
    </citation>
    <scope>NUCLEOTIDE SEQUENCE [LARGE SCALE GENOMIC DNA]</scope>
</reference>
<dbReference type="EMBL" id="BEZZ01000002">
    <property type="protein sequence ID" value="GCC20926.1"/>
    <property type="molecule type" value="Genomic_DNA"/>
</dbReference>
<feature type="region of interest" description="Disordered" evidence="1">
    <location>
        <begin position="89"/>
        <end position="116"/>
    </location>
</feature>
<comment type="caution">
    <text evidence="2">The sequence shown here is derived from an EMBL/GenBank/DDBJ whole genome shotgun (WGS) entry which is preliminary data.</text>
</comment>
<dbReference type="AlphaFoldDB" id="A0A401RS18"/>
<protein>
    <submittedName>
        <fullName evidence="2">Uncharacterized protein</fullName>
    </submittedName>
</protein>
<sequence length="116" mass="12077">MEPEGTSSESRSRQLELPVGESRYPEAVAGAGTGYENVGAGSLEQPAARQPRQLARGHFQAARGNGRSRTGCKAARARNTGQLVARVGVGSPGVASRDSKTRQSEAVVEARTSGKV</sequence>
<feature type="region of interest" description="Disordered" evidence="1">
    <location>
        <begin position="1"/>
        <end position="23"/>
    </location>
</feature>
<name>A0A401RS18_CHIPU</name>
<organism evidence="2 3">
    <name type="scientific">Chiloscyllium punctatum</name>
    <name type="common">Brownbanded bambooshark</name>
    <name type="synonym">Hemiscyllium punctatum</name>
    <dbReference type="NCBI Taxonomy" id="137246"/>
    <lineage>
        <taxon>Eukaryota</taxon>
        <taxon>Metazoa</taxon>
        <taxon>Chordata</taxon>
        <taxon>Craniata</taxon>
        <taxon>Vertebrata</taxon>
        <taxon>Chondrichthyes</taxon>
        <taxon>Elasmobranchii</taxon>
        <taxon>Galeomorphii</taxon>
        <taxon>Galeoidea</taxon>
        <taxon>Orectolobiformes</taxon>
        <taxon>Hemiscylliidae</taxon>
        <taxon>Chiloscyllium</taxon>
    </lineage>
</organism>
<evidence type="ECO:0000256" key="1">
    <source>
        <dbReference type="SAM" id="MobiDB-lite"/>
    </source>
</evidence>
<dbReference type="Proteomes" id="UP000287033">
    <property type="component" value="Unassembled WGS sequence"/>
</dbReference>